<protein>
    <recommendedName>
        <fullName evidence="3">PLAT domain-containing protein</fullName>
    </recommendedName>
</protein>
<keyword evidence="2" id="KW-1185">Reference proteome</keyword>
<proteinExistence type="predicted"/>
<dbReference type="SUPFAM" id="SSF49562">
    <property type="entry name" value="C2 domain (Calcium/lipid-binding domain, CaLB)"/>
    <property type="match status" value="1"/>
</dbReference>
<sequence length="115" mass="13128">MTKILLTKLQCIVNDEIDEDEVFLKYRGEKIWPDSGLYKGIDTSETFDVNVTIENESPEEPMVVELWDFDFLSANDFLGTFTMKIGSDTEGSFSTSMALKEEGSTASYILYWEIL</sequence>
<gene>
    <name evidence="1" type="ORF">ACHKAR_09845</name>
</gene>
<dbReference type="EMBL" id="JBIPKE010000015">
    <property type="protein sequence ID" value="MFH6983743.1"/>
    <property type="molecule type" value="Genomic_DNA"/>
</dbReference>
<reference evidence="1 2" key="1">
    <citation type="journal article" date="2013" name="Int. J. Syst. Evol. Microbiol.">
        <title>Marinoscillum luteum sp. nov., isolated from marine sediment.</title>
        <authorList>
            <person name="Cha I.T."/>
            <person name="Park S.J."/>
            <person name="Kim S.J."/>
            <person name="Kim J.G."/>
            <person name="Jung M.Y."/>
            <person name="Shin K.S."/>
            <person name="Kwon K.K."/>
            <person name="Yang S.H."/>
            <person name="Seo Y.S."/>
            <person name="Rhee S.K."/>
        </authorList>
    </citation>
    <scope>NUCLEOTIDE SEQUENCE [LARGE SCALE GENOMIC DNA]</scope>
    <source>
        <strain evidence="1 2">KCTC 23939</strain>
    </source>
</reference>
<comment type="caution">
    <text evidence="1">The sequence shown here is derived from an EMBL/GenBank/DDBJ whole genome shotgun (WGS) entry which is preliminary data.</text>
</comment>
<evidence type="ECO:0000313" key="1">
    <source>
        <dbReference type="EMBL" id="MFH6983743.1"/>
    </source>
</evidence>
<organism evidence="1 2">
    <name type="scientific">Marinoscillum luteum</name>
    <dbReference type="NCBI Taxonomy" id="861051"/>
    <lineage>
        <taxon>Bacteria</taxon>
        <taxon>Pseudomonadati</taxon>
        <taxon>Bacteroidota</taxon>
        <taxon>Cytophagia</taxon>
        <taxon>Cytophagales</taxon>
        <taxon>Reichenbachiellaceae</taxon>
        <taxon>Marinoscillum</taxon>
    </lineage>
</organism>
<evidence type="ECO:0008006" key="3">
    <source>
        <dbReference type="Google" id="ProtNLM"/>
    </source>
</evidence>
<accession>A0ABW7N873</accession>
<name>A0ABW7N873_9BACT</name>
<dbReference type="Gene3D" id="2.60.40.150">
    <property type="entry name" value="C2 domain"/>
    <property type="match status" value="1"/>
</dbReference>
<evidence type="ECO:0000313" key="2">
    <source>
        <dbReference type="Proteomes" id="UP001610063"/>
    </source>
</evidence>
<dbReference type="RefSeq" id="WP_395417277.1">
    <property type="nucleotide sequence ID" value="NZ_JBIPKE010000015.1"/>
</dbReference>
<dbReference type="InterPro" id="IPR035892">
    <property type="entry name" value="C2_domain_sf"/>
</dbReference>
<dbReference type="Proteomes" id="UP001610063">
    <property type="component" value="Unassembled WGS sequence"/>
</dbReference>